<feature type="domain" description="OB" evidence="7">
    <location>
        <begin position="19"/>
        <end position="100"/>
    </location>
</feature>
<keyword evidence="4" id="KW-0648">Protein biosynthesis</keyword>
<dbReference type="Pfam" id="PF00152">
    <property type="entry name" value="tRNA-synt_2"/>
    <property type="match status" value="1"/>
</dbReference>
<dbReference type="Gene3D" id="3.30.930.10">
    <property type="entry name" value="Bira Bifunctional Protein, Domain 2"/>
    <property type="match status" value="1"/>
</dbReference>
<dbReference type="GO" id="GO:0006422">
    <property type="term" value="P:aspartyl-tRNA aminoacylation"/>
    <property type="evidence" value="ECO:0007669"/>
    <property type="project" value="TreeGrafter"/>
</dbReference>
<dbReference type="EMBL" id="CAMKVN010016259">
    <property type="protein sequence ID" value="CAI2197415.1"/>
    <property type="molecule type" value="Genomic_DNA"/>
</dbReference>
<dbReference type="GO" id="GO:0003676">
    <property type="term" value="F:nucleic acid binding"/>
    <property type="evidence" value="ECO:0007669"/>
    <property type="project" value="InterPro"/>
</dbReference>
<dbReference type="PANTHER" id="PTHR22594:SF5">
    <property type="entry name" value="ASPARTATE--TRNA LIGASE, MITOCHONDRIAL"/>
    <property type="match status" value="1"/>
</dbReference>
<dbReference type="OrthoDB" id="1082172at2759"/>
<evidence type="ECO:0000313" key="8">
    <source>
        <dbReference type="EMBL" id="CAI2197415.1"/>
    </source>
</evidence>
<evidence type="ECO:0000259" key="6">
    <source>
        <dbReference type="Pfam" id="PF00152"/>
    </source>
</evidence>
<organism evidence="8 9">
    <name type="scientific">Funneliformis geosporum</name>
    <dbReference type="NCBI Taxonomy" id="1117311"/>
    <lineage>
        <taxon>Eukaryota</taxon>
        <taxon>Fungi</taxon>
        <taxon>Fungi incertae sedis</taxon>
        <taxon>Mucoromycota</taxon>
        <taxon>Glomeromycotina</taxon>
        <taxon>Glomeromycetes</taxon>
        <taxon>Glomerales</taxon>
        <taxon>Glomeraceae</taxon>
        <taxon>Funneliformis</taxon>
    </lineage>
</organism>
<protein>
    <submittedName>
        <fullName evidence="8">14634_t:CDS:1</fullName>
    </submittedName>
</protein>
<dbReference type="Pfam" id="PF01336">
    <property type="entry name" value="tRNA_anti-codon"/>
    <property type="match status" value="1"/>
</dbReference>
<evidence type="ECO:0000256" key="1">
    <source>
        <dbReference type="ARBA" id="ARBA00022598"/>
    </source>
</evidence>
<dbReference type="AlphaFoldDB" id="A0A9W4X602"/>
<dbReference type="SUPFAM" id="SSF55681">
    <property type="entry name" value="Class II aaRS and biotin synthetases"/>
    <property type="match status" value="1"/>
</dbReference>
<dbReference type="SUPFAM" id="SSF50249">
    <property type="entry name" value="Nucleic acid-binding proteins"/>
    <property type="match status" value="1"/>
</dbReference>
<name>A0A9W4X602_9GLOM</name>
<keyword evidence="3" id="KW-0067">ATP-binding</keyword>
<dbReference type="InterPro" id="IPR012340">
    <property type="entry name" value="NA-bd_OB-fold"/>
</dbReference>
<evidence type="ECO:0000259" key="7">
    <source>
        <dbReference type="Pfam" id="PF01336"/>
    </source>
</evidence>
<evidence type="ECO:0000256" key="2">
    <source>
        <dbReference type="ARBA" id="ARBA00022741"/>
    </source>
</evidence>
<keyword evidence="1" id="KW-0436">Ligase</keyword>
<dbReference type="Proteomes" id="UP001153678">
    <property type="component" value="Unassembled WGS sequence"/>
</dbReference>
<dbReference type="InterPro" id="IPR045864">
    <property type="entry name" value="aa-tRNA-synth_II/BPL/LPL"/>
</dbReference>
<accession>A0A9W4X602</accession>
<dbReference type="GO" id="GO:0004815">
    <property type="term" value="F:aspartate-tRNA ligase activity"/>
    <property type="evidence" value="ECO:0007669"/>
    <property type="project" value="TreeGrafter"/>
</dbReference>
<evidence type="ECO:0000256" key="3">
    <source>
        <dbReference type="ARBA" id="ARBA00022840"/>
    </source>
</evidence>
<feature type="non-terminal residue" evidence="8">
    <location>
        <position position="1"/>
    </location>
</feature>
<keyword evidence="5" id="KW-0030">Aminoacyl-tRNA synthetase</keyword>
<dbReference type="InterPro" id="IPR004365">
    <property type="entry name" value="NA-bd_OB_tRNA"/>
</dbReference>
<keyword evidence="2" id="KW-0547">Nucleotide-binding</keyword>
<dbReference type="GO" id="GO:0005524">
    <property type="term" value="F:ATP binding"/>
    <property type="evidence" value="ECO:0007669"/>
    <property type="project" value="UniProtKB-KW"/>
</dbReference>
<evidence type="ECO:0000256" key="5">
    <source>
        <dbReference type="ARBA" id="ARBA00023146"/>
    </source>
</evidence>
<comment type="caution">
    <text evidence="8">The sequence shown here is derived from an EMBL/GenBank/DDBJ whole genome shotgun (WGS) entry which is preliminary data.</text>
</comment>
<evidence type="ECO:0000313" key="9">
    <source>
        <dbReference type="Proteomes" id="UP001153678"/>
    </source>
</evidence>
<dbReference type="Gene3D" id="2.40.50.140">
    <property type="entry name" value="Nucleic acid-binding proteins"/>
    <property type="match status" value="1"/>
</dbReference>
<dbReference type="PANTHER" id="PTHR22594">
    <property type="entry name" value="ASPARTYL/LYSYL-TRNA SYNTHETASE"/>
    <property type="match status" value="1"/>
</dbReference>
<dbReference type="InterPro" id="IPR004364">
    <property type="entry name" value="Aa-tRNA-synt_II"/>
</dbReference>
<sequence length="190" mass="22080">MVSFSLISKLTLKKLNKKVVLHVWIINIKEKGHSLWFIIGQDSSGCIQIVVKNKELISRLKEIKKGDLLKIRGIIKIKKAEKDAKKNEQIEMELEKYQLINSSKNLPFALKDEVNINEDTRYRYRYLDLRRPCRFIEVETPILAPSSPEGAQCFVVPANRKNRYYTLPQSPQIFKQLLMIGGLGKYYQIA</sequence>
<keyword evidence="9" id="KW-1185">Reference proteome</keyword>
<feature type="non-terminal residue" evidence="8">
    <location>
        <position position="190"/>
    </location>
</feature>
<reference evidence="8" key="1">
    <citation type="submission" date="2022-08" db="EMBL/GenBank/DDBJ databases">
        <authorList>
            <person name="Kallberg Y."/>
            <person name="Tangrot J."/>
            <person name="Rosling A."/>
        </authorList>
    </citation>
    <scope>NUCLEOTIDE SEQUENCE</scope>
    <source>
        <strain evidence="8">Wild A</strain>
    </source>
</reference>
<proteinExistence type="predicted"/>
<evidence type="ECO:0000256" key="4">
    <source>
        <dbReference type="ARBA" id="ARBA00022917"/>
    </source>
</evidence>
<feature type="domain" description="Aminoacyl-tRNA synthetase class II (D/K/N)" evidence="6">
    <location>
        <begin position="134"/>
        <end position="190"/>
    </location>
</feature>
<gene>
    <name evidence="8" type="ORF">FWILDA_LOCUS18066</name>
</gene>